<evidence type="ECO:0000259" key="6">
    <source>
        <dbReference type="Pfam" id="PF00155"/>
    </source>
</evidence>
<dbReference type="InterPro" id="IPR004839">
    <property type="entry name" value="Aminotransferase_I/II_large"/>
</dbReference>
<dbReference type="InterPro" id="IPR015421">
    <property type="entry name" value="PyrdxlP-dep_Trfase_major"/>
</dbReference>
<dbReference type="InterPro" id="IPR015424">
    <property type="entry name" value="PyrdxlP-dep_Trfase"/>
</dbReference>
<reference evidence="7 8" key="1">
    <citation type="submission" date="2023-10" db="EMBL/GenBank/DDBJ databases">
        <title>Description of Microbulbifer bruguierae sp. nov., isolated from the sediments of mangrove plant Bruguiera sexangula and comparative genomic analyses of the genus Microbulbifer.</title>
        <authorList>
            <person name="Long M."/>
        </authorList>
    </citation>
    <scope>NUCLEOTIDE SEQUENCE [LARGE SCALE GENOMIC DNA]</scope>
    <source>
        <strain evidence="7 8">SPO729</strain>
    </source>
</reference>
<dbReference type="CDD" id="cd00609">
    <property type="entry name" value="AAT_like"/>
    <property type="match status" value="1"/>
</dbReference>
<feature type="domain" description="Aminotransferase class I/classII large" evidence="6">
    <location>
        <begin position="50"/>
        <end position="362"/>
    </location>
</feature>
<name>A0AAU0MX57_9GAMM</name>
<evidence type="ECO:0000256" key="1">
    <source>
        <dbReference type="ARBA" id="ARBA00007970"/>
    </source>
</evidence>
<dbReference type="GO" id="GO:0030170">
    <property type="term" value="F:pyridoxal phosphate binding"/>
    <property type="evidence" value="ECO:0007669"/>
    <property type="project" value="InterPro"/>
</dbReference>
<protein>
    <submittedName>
        <fullName evidence="7">Aminotransferase class I/II-fold pyridoxal phosphate-dependent enzyme</fullName>
    </submittedName>
</protein>
<evidence type="ECO:0000313" key="7">
    <source>
        <dbReference type="EMBL" id="WOX04355.1"/>
    </source>
</evidence>
<accession>A0AAU0MX57</accession>
<sequence>MHKSLSRRLFLQGATAAFSAATMGGLASAASAKEIVRPKPLYGPPPGIARLNSNENPYGPSPAALKAMMEASQKGAYYVFDSVIRLKEMIAERHGLTPEHISIGSGSSAGLTAAAIVAGRKGNILGPDLFWDTTSRVVEIQELGEIKRLPKLESMQIDLDAMYAAIDDSVSMVQVTNPNNPTGLLIDPVAMNNFCIKASKKCTVLSDEAYNEITDNSDANSVIPLVKQGHDIIVARTFSKIYGLAGMRVGYLIAQPEKIAEIEKYGVGWYGLNQAGLAAAIASYEDHTFMDYCRSKIKEAREMVSAAVKENGLTALPSVTNFMFVNLGELNAETFRAEMEKENVHIRGIYRDYTNWSRVSMGFIEDVQKYTSALPKVLHRMG</sequence>
<dbReference type="SUPFAM" id="SSF53383">
    <property type="entry name" value="PLP-dependent transferases"/>
    <property type="match status" value="1"/>
</dbReference>
<dbReference type="EMBL" id="CP137555">
    <property type="protein sequence ID" value="WOX04355.1"/>
    <property type="molecule type" value="Genomic_DNA"/>
</dbReference>
<evidence type="ECO:0000313" key="8">
    <source>
        <dbReference type="Proteomes" id="UP001302477"/>
    </source>
</evidence>
<keyword evidence="3" id="KW-0808">Transferase</keyword>
<dbReference type="RefSeq" id="WP_318952833.1">
    <property type="nucleotide sequence ID" value="NZ_CP137555.1"/>
</dbReference>
<dbReference type="Pfam" id="PF00155">
    <property type="entry name" value="Aminotran_1_2"/>
    <property type="match status" value="1"/>
</dbReference>
<dbReference type="Gene3D" id="3.40.640.10">
    <property type="entry name" value="Type I PLP-dependent aspartate aminotransferase-like (Major domain)"/>
    <property type="match status" value="1"/>
</dbReference>
<evidence type="ECO:0000256" key="3">
    <source>
        <dbReference type="ARBA" id="ARBA00022679"/>
    </source>
</evidence>
<keyword evidence="5" id="KW-0732">Signal</keyword>
<gene>
    <name evidence="7" type="ORF">R5R33_11440</name>
</gene>
<dbReference type="Gene3D" id="3.90.1150.10">
    <property type="entry name" value="Aspartate Aminotransferase, domain 1"/>
    <property type="match status" value="1"/>
</dbReference>
<evidence type="ECO:0000256" key="5">
    <source>
        <dbReference type="SAM" id="SignalP"/>
    </source>
</evidence>
<feature type="signal peptide" evidence="5">
    <location>
        <begin position="1"/>
        <end position="29"/>
    </location>
</feature>
<dbReference type="AlphaFoldDB" id="A0AAU0MX57"/>
<feature type="chain" id="PRO_5043502068" evidence="5">
    <location>
        <begin position="30"/>
        <end position="382"/>
    </location>
</feature>
<dbReference type="InterPro" id="IPR050106">
    <property type="entry name" value="HistidinolP_aminotransfase"/>
</dbReference>
<dbReference type="InterPro" id="IPR006311">
    <property type="entry name" value="TAT_signal"/>
</dbReference>
<keyword evidence="2 7" id="KW-0032">Aminotransferase</keyword>
<dbReference type="PANTHER" id="PTHR43643">
    <property type="entry name" value="HISTIDINOL-PHOSPHATE AMINOTRANSFERASE 2"/>
    <property type="match status" value="1"/>
</dbReference>
<organism evidence="7 8">
    <name type="scientific">Microbulbifer pacificus</name>
    <dbReference type="NCBI Taxonomy" id="407164"/>
    <lineage>
        <taxon>Bacteria</taxon>
        <taxon>Pseudomonadati</taxon>
        <taxon>Pseudomonadota</taxon>
        <taxon>Gammaproteobacteria</taxon>
        <taxon>Cellvibrionales</taxon>
        <taxon>Microbulbiferaceae</taxon>
        <taxon>Microbulbifer</taxon>
    </lineage>
</organism>
<keyword evidence="8" id="KW-1185">Reference proteome</keyword>
<dbReference type="PROSITE" id="PS51318">
    <property type="entry name" value="TAT"/>
    <property type="match status" value="1"/>
</dbReference>
<dbReference type="PANTHER" id="PTHR43643:SF3">
    <property type="entry name" value="HISTIDINOL-PHOSPHATE AMINOTRANSFERASE"/>
    <property type="match status" value="1"/>
</dbReference>
<dbReference type="GO" id="GO:0008483">
    <property type="term" value="F:transaminase activity"/>
    <property type="evidence" value="ECO:0007669"/>
    <property type="project" value="UniProtKB-KW"/>
</dbReference>
<dbReference type="InterPro" id="IPR015422">
    <property type="entry name" value="PyrdxlP-dep_Trfase_small"/>
</dbReference>
<evidence type="ECO:0000256" key="2">
    <source>
        <dbReference type="ARBA" id="ARBA00022576"/>
    </source>
</evidence>
<dbReference type="KEGG" id="mpaf:R5R33_11440"/>
<comment type="similarity">
    <text evidence="1">Belongs to the class-II pyridoxal-phosphate-dependent aminotransferase family. Histidinol-phosphate aminotransferase subfamily.</text>
</comment>
<proteinExistence type="inferred from homology"/>
<dbReference type="Proteomes" id="UP001302477">
    <property type="component" value="Chromosome"/>
</dbReference>
<keyword evidence="4" id="KW-0663">Pyridoxal phosphate</keyword>
<evidence type="ECO:0000256" key="4">
    <source>
        <dbReference type="ARBA" id="ARBA00022898"/>
    </source>
</evidence>